<protein>
    <submittedName>
        <fullName evidence="1">Uncharacterized protein</fullName>
    </submittedName>
</protein>
<gene>
    <name evidence="1" type="ORF">FHU35_12720</name>
</gene>
<proteinExistence type="predicted"/>
<dbReference type="EMBL" id="VIWX01000002">
    <property type="protein sequence ID" value="TWF95721.1"/>
    <property type="molecule type" value="Genomic_DNA"/>
</dbReference>
<keyword evidence="2" id="KW-1185">Reference proteome</keyword>
<accession>A0A561U8P2</accession>
<dbReference type="Proteomes" id="UP000316184">
    <property type="component" value="Unassembled WGS sequence"/>
</dbReference>
<evidence type="ECO:0000313" key="2">
    <source>
        <dbReference type="Proteomes" id="UP000316184"/>
    </source>
</evidence>
<name>A0A561U8P2_9PSEU</name>
<evidence type="ECO:0000313" key="1">
    <source>
        <dbReference type="EMBL" id="TWF95721.1"/>
    </source>
</evidence>
<sequence length="33" mass="3365">MIYAVIDFGASGGRKAAGQSGFPLPIKIVETGL</sequence>
<comment type="caution">
    <text evidence="1">The sequence shown here is derived from an EMBL/GenBank/DDBJ whole genome shotgun (WGS) entry which is preliminary data.</text>
</comment>
<dbReference type="AlphaFoldDB" id="A0A561U8P2"/>
<organism evidence="1 2">
    <name type="scientific">Saccharopolyspora dendranthemae</name>
    <dbReference type="NCBI Taxonomy" id="1181886"/>
    <lineage>
        <taxon>Bacteria</taxon>
        <taxon>Bacillati</taxon>
        <taxon>Actinomycetota</taxon>
        <taxon>Actinomycetes</taxon>
        <taxon>Pseudonocardiales</taxon>
        <taxon>Pseudonocardiaceae</taxon>
        <taxon>Saccharopolyspora</taxon>
    </lineage>
</organism>
<reference evidence="1 2" key="1">
    <citation type="submission" date="2019-06" db="EMBL/GenBank/DDBJ databases">
        <title>Sequencing the genomes of 1000 actinobacteria strains.</title>
        <authorList>
            <person name="Klenk H.-P."/>
        </authorList>
    </citation>
    <scope>NUCLEOTIDE SEQUENCE [LARGE SCALE GENOMIC DNA]</scope>
    <source>
        <strain evidence="1 2">DSM 46699</strain>
    </source>
</reference>